<comment type="caution">
    <text evidence="1">The sequence shown here is derived from an EMBL/GenBank/DDBJ whole genome shotgun (WGS) entry which is preliminary data.</text>
</comment>
<proteinExistence type="predicted"/>
<keyword evidence="2" id="KW-1185">Reference proteome</keyword>
<dbReference type="EMBL" id="LNQN01000005">
    <property type="protein sequence ID" value="KSU81950.1"/>
    <property type="molecule type" value="Genomic_DNA"/>
</dbReference>
<evidence type="ECO:0000313" key="2">
    <source>
        <dbReference type="Proteomes" id="UP000054099"/>
    </source>
</evidence>
<evidence type="ECO:0000313" key="1">
    <source>
        <dbReference type="EMBL" id="KSU81950.1"/>
    </source>
</evidence>
<organism evidence="1 2">
    <name type="scientific">Fictibacillus enclensis</name>
    <dbReference type="NCBI Taxonomy" id="1017270"/>
    <lineage>
        <taxon>Bacteria</taxon>
        <taxon>Bacillati</taxon>
        <taxon>Bacillota</taxon>
        <taxon>Bacilli</taxon>
        <taxon>Bacillales</taxon>
        <taxon>Fictibacillaceae</taxon>
        <taxon>Fictibacillus</taxon>
    </lineage>
</organism>
<name>A0A0V8J495_9BACL</name>
<dbReference type="Proteomes" id="UP000054099">
    <property type="component" value="Unassembled WGS sequence"/>
</dbReference>
<protein>
    <submittedName>
        <fullName evidence="1">Uncharacterized protein</fullName>
    </submittedName>
</protein>
<accession>A0A0V8J495</accession>
<sequence>MSYGLLDSIKMIDLPIKKQPSLESQKTGLLGEPKNWPPWRAKNGLLGEPSRCYISLPFVKNDKKERCA</sequence>
<gene>
    <name evidence="1" type="ORF">AS030_16845</name>
</gene>
<dbReference type="AlphaFoldDB" id="A0A0V8J495"/>
<reference evidence="1 2" key="1">
    <citation type="journal article" date="2014" name="Antonie Van Leeuwenhoek">
        <title>Fictibacillus enclensis sp. nov., isolated from marine sediment.</title>
        <authorList>
            <person name="Dastager S.G."/>
            <person name="Mawlankar R."/>
            <person name="Srinivasan K."/>
            <person name="Tang S.K."/>
            <person name="Lee J.C."/>
            <person name="Ramana V.V."/>
            <person name="Shouche Y.S."/>
        </authorList>
    </citation>
    <scope>NUCLEOTIDE SEQUENCE [LARGE SCALE GENOMIC DNA]</scope>
    <source>
        <strain evidence="1 2">NIO-1003</strain>
    </source>
</reference>